<dbReference type="SUPFAM" id="SSF64307">
    <property type="entry name" value="SirA-like"/>
    <property type="match status" value="1"/>
</dbReference>
<dbReference type="EMBL" id="CP024176">
    <property type="protein sequence ID" value="ATQ83765.1"/>
    <property type="molecule type" value="Genomic_DNA"/>
</dbReference>
<dbReference type="Pfam" id="PF01206">
    <property type="entry name" value="TusA"/>
    <property type="match status" value="1"/>
</dbReference>
<dbReference type="PANTHER" id="PTHR33279:SF2">
    <property type="entry name" value="SULFUR CARRIER PROTEIN TUSA"/>
    <property type="match status" value="1"/>
</dbReference>
<reference evidence="3" key="1">
    <citation type="submission" date="2017-11" db="EMBL/GenBank/DDBJ databases">
        <title>Complete Genome Sequence from Moraxella oslensis YHS isolated from human skin.</title>
        <authorList>
            <person name="Lee K."/>
            <person name="Lim J.Y."/>
            <person name="Hwang I."/>
        </authorList>
    </citation>
    <scope>NUCLEOTIDE SEQUENCE</scope>
    <source>
        <strain evidence="3">YHS</strain>
    </source>
</reference>
<keyword evidence="4" id="KW-0808">Transferase</keyword>
<dbReference type="PROSITE" id="PS01148">
    <property type="entry name" value="UPF0033"/>
    <property type="match status" value="1"/>
</dbReference>
<dbReference type="InterPro" id="IPR036868">
    <property type="entry name" value="TusA-like_sf"/>
</dbReference>
<proteinExistence type="inferred from homology"/>
<evidence type="ECO:0000313" key="3">
    <source>
        <dbReference type="EMBL" id="ATQ83765.1"/>
    </source>
</evidence>
<protein>
    <submittedName>
        <fullName evidence="4">Sulfurtransferase TusA family protein</fullName>
    </submittedName>
</protein>
<feature type="domain" description="UPF0033" evidence="2">
    <location>
        <begin position="44"/>
        <end position="68"/>
    </location>
</feature>
<dbReference type="PANTHER" id="PTHR33279">
    <property type="entry name" value="SULFUR CARRIER PROTEIN YEDF-RELATED"/>
    <property type="match status" value="1"/>
</dbReference>
<evidence type="ECO:0000313" key="4">
    <source>
        <dbReference type="EMBL" id="QHG09860.1"/>
    </source>
</evidence>
<dbReference type="Gene3D" id="3.30.110.40">
    <property type="entry name" value="TusA-like domain"/>
    <property type="match status" value="1"/>
</dbReference>
<dbReference type="EMBL" id="CP047226">
    <property type="protein sequence ID" value="QHG09860.1"/>
    <property type="molecule type" value="Genomic_DNA"/>
</dbReference>
<name>A0A2K8K2C1_FAUOS</name>
<accession>A0A2K8K2C1</accession>
<organism evidence="4">
    <name type="scientific">Faucicola osloensis</name>
    <name type="common">Moraxella osloensis</name>
    <dbReference type="NCBI Taxonomy" id="34062"/>
    <lineage>
        <taxon>Bacteria</taxon>
        <taxon>Pseudomonadati</taxon>
        <taxon>Pseudomonadota</taxon>
        <taxon>Gammaproteobacteria</taxon>
        <taxon>Moraxellales</taxon>
        <taxon>Moraxellaceae</taxon>
        <taxon>Faucicola</taxon>
    </lineage>
</organism>
<dbReference type="GO" id="GO:0016740">
    <property type="term" value="F:transferase activity"/>
    <property type="evidence" value="ECO:0007669"/>
    <property type="project" value="UniProtKB-KW"/>
</dbReference>
<evidence type="ECO:0000259" key="2">
    <source>
        <dbReference type="PROSITE" id="PS01148"/>
    </source>
</evidence>
<sequence length="120" mass="13119">MTDSSQITLNPALLSDGAFCQDWGLFRSGEHNDIHINAQIEHYVDGKGLACPMPLLKLKMALKKTALGHAVYVTATDPNSKRDIAAFCQHAGYTLVQQTSITPSENTTDTIFHSIITKNC</sequence>
<evidence type="ECO:0000256" key="1">
    <source>
        <dbReference type="ARBA" id="ARBA00008984"/>
    </source>
</evidence>
<reference evidence="4" key="2">
    <citation type="journal article" date="2020" name="Microbiol. Resour. Announc.">
        <title>Complete Genome Sequence of Moraxella osloensis Strain YV1, Isolated from an Australian Wastewater Treatment Plant.</title>
        <authorList>
            <person name="Batinovic S."/>
            <person name="Rice D.T.F."/>
            <person name="Seviour R.J."/>
            <person name="Petrovski S."/>
        </authorList>
    </citation>
    <scope>NUCLEOTIDE SEQUENCE</scope>
    <source>
        <strain evidence="4">YV1</strain>
    </source>
</reference>
<gene>
    <name evidence="4" type="ORF">GSF12_08200</name>
    <name evidence="3" type="ORF">YHS_08000</name>
</gene>
<dbReference type="InterPro" id="IPR001455">
    <property type="entry name" value="TusA-like"/>
</dbReference>
<comment type="similarity">
    <text evidence="1">Belongs to the sulfur carrier protein TusA family.</text>
</comment>
<dbReference type="AlphaFoldDB" id="A0A2K8K2C1"/>